<keyword evidence="4" id="KW-1185">Reference proteome</keyword>
<dbReference type="PANTHER" id="PTHR46118">
    <property type="entry name" value="PROTEIN ABHD11"/>
    <property type="match status" value="1"/>
</dbReference>
<dbReference type="RefSeq" id="WP_036547112.1">
    <property type="nucleotide sequence ID" value="NZ_JMSZ01000030.1"/>
</dbReference>
<comment type="caution">
    <text evidence="3">The sequence shown here is derived from an EMBL/GenBank/DDBJ whole genome shotgun (WGS) entry which is preliminary data.</text>
</comment>
<dbReference type="Pfam" id="PF00561">
    <property type="entry name" value="Abhydrolase_1"/>
    <property type="match status" value="1"/>
</dbReference>
<accession>A0A063XZI5</accession>
<evidence type="ECO:0000313" key="3">
    <source>
        <dbReference type="EMBL" id="KDE39488.1"/>
    </source>
</evidence>
<dbReference type="PANTHER" id="PTHR46118:SF4">
    <property type="entry name" value="PROTEIN ABHD11"/>
    <property type="match status" value="1"/>
</dbReference>
<dbReference type="Proteomes" id="UP000027318">
    <property type="component" value="Unassembled WGS sequence"/>
</dbReference>
<dbReference type="STRING" id="267850.ADINL_1942"/>
<dbReference type="InterPro" id="IPR000639">
    <property type="entry name" value="Epox_hydrolase-like"/>
</dbReference>
<dbReference type="InterPro" id="IPR029058">
    <property type="entry name" value="AB_hydrolase_fold"/>
</dbReference>
<dbReference type="EC" id="3.1.-.-" evidence="3"/>
<dbReference type="InterPro" id="IPR000073">
    <property type="entry name" value="AB_hydrolase_1"/>
</dbReference>
<protein>
    <submittedName>
        <fullName evidence="3">Esterase ybfF</fullName>
        <ecNumber evidence="3">3.1.-.-</ecNumber>
    </submittedName>
</protein>
<dbReference type="PATRIC" id="fig|267850.7.peg.1911"/>
<dbReference type="GO" id="GO:0016787">
    <property type="term" value="F:hydrolase activity"/>
    <property type="evidence" value="ECO:0007669"/>
    <property type="project" value="UniProtKB-KW"/>
</dbReference>
<feature type="domain" description="AB hydrolase-1" evidence="2">
    <location>
        <begin position="13"/>
        <end position="121"/>
    </location>
</feature>
<organism evidence="3 4">
    <name type="scientific">Nitrincola lacisaponensis</name>
    <dbReference type="NCBI Taxonomy" id="267850"/>
    <lineage>
        <taxon>Bacteria</taxon>
        <taxon>Pseudomonadati</taxon>
        <taxon>Pseudomonadota</taxon>
        <taxon>Gammaproteobacteria</taxon>
        <taxon>Oceanospirillales</taxon>
        <taxon>Oceanospirillaceae</taxon>
        <taxon>Nitrincola</taxon>
    </lineage>
</organism>
<reference evidence="3 4" key="1">
    <citation type="journal article" date="2005" name="Int. J. Syst. Evol. Microbiol.">
        <title>Nitrincola lacisaponensis gen. nov., sp. nov., a novel alkaliphilic bacterium isolated from an alkaline, saline lake.</title>
        <authorList>
            <person name="Dimitriu P.A."/>
            <person name="Shukla S.K."/>
            <person name="Conradt J."/>
            <person name="Marquez M.C."/>
            <person name="Ventosa A."/>
            <person name="Maglia A."/>
            <person name="Peyton B.M."/>
            <person name="Pinkart H.C."/>
            <person name="Mormile M.R."/>
        </authorList>
    </citation>
    <scope>NUCLEOTIDE SEQUENCE [LARGE SCALE GENOMIC DNA]</scope>
    <source>
        <strain evidence="3 4">4CA</strain>
    </source>
</reference>
<dbReference type="Gene3D" id="3.40.50.1820">
    <property type="entry name" value="alpha/beta hydrolase"/>
    <property type="match status" value="1"/>
</dbReference>
<gene>
    <name evidence="3" type="ORF">ADINL_1942</name>
</gene>
<evidence type="ECO:0000259" key="2">
    <source>
        <dbReference type="Pfam" id="PF00561"/>
    </source>
</evidence>
<keyword evidence="1 3" id="KW-0378">Hydrolase</keyword>
<evidence type="ECO:0000256" key="1">
    <source>
        <dbReference type="ARBA" id="ARBA00022801"/>
    </source>
</evidence>
<sequence length="256" mass="28826">MKLHYQRTGQGTPLIILHGLFGTLENWGAQIKALAEHHDVIAVDLRNHGRSPHSMDMSYPLMAEDVIELMDDLQLSQVNLMGHSMGGKVAMQMALSYPQRIARLLLVDIAPVSYPPHHEAVFKGLFSIDLTSLTSRADADKQLQVWVEEAGVRAFLLKNLYRNEQGQFAWRMNLDCLRSEYDAIAAAPEGSAFTGPTRFIKGGLSHYLKPEYTDAVRQRFPNADVKVIEDAGHWPHAEKPALFTRLVDRFFSDTQT</sequence>
<dbReference type="SUPFAM" id="SSF53474">
    <property type="entry name" value="alpha/beta-Hydrolases"/>
    <property type="match status" value="1"/>
</dbReference>
<dbReference type="AlphaFoldDB" id="A0A063XZI5"/>
<dbReference type="PRINTS" id="PR00111">
    <property type="entry name" value="ABHYDROLASE"/>
</dbReference>
<dbReference type="PRINTS" id="PR00412">
    <property type="entry name" value="EPOXHYDRLASE"/>
</dbReference>
<name>A0A063XZI5_9GAMM</name>
<dbReference type="OrthoDB" id="9808398at2"/>
<proteinExistence type="predicted"/>
<dbReference type="EMBL" id="JMSZ01000030">
    <property type="protein sequence ID" value="KDE39488.1"/>
    <property type="molecule type" value="Genomic_DNA"/>
</dbReference>
<evidence type="ECO:0000313" key="4">
    <source>
        <dbReference type="Proteomes" id="UP000027318"/>
    </source>
</evidence>